<keyword evidence="2 5" id="KW-0812">Transmembrane</keyword>
<evidence type="ECO:0008006" key="7">
    <source>
        <dbReference type="Google" id="ProtNLM"/>
    </source>
</evidence>
<accession>A0A381V874</accession>
<keyword evidence="3 5" id="KW-1133">Transmembrane helix</keyword>
<evidence type="ECO:0000256" key="1">
    <source>
        <dbReference type="ARBA" id="ARBA00004141"/>
    </source>
</evidence>
<dbReference type="GO" id="GO:0015035">
    <property type="term" value="F:protein-disulfide reductase activity"/>
    <property type="evidence" value="ECO:0007669"/>
    <property type="project" value="InterPro"/>
</dbReference>
<feature type="transmembrane region" description="Helical" evidence="5">
    <location>
        <begin position="104"/>
        <end position="131"/>
    </location>
</feature>
<evidence type="ECO:0000256" key="4">
    <source>
        <dbReference type="ARBA" id="ARBA00023136"/>
    </source>
</evidence>
<evidence type="ECO:0000313" key="6">
    <source>
        <dbReference type="EMBL" id="SVA36500.1"/>
    </source>
</evidence>
<dbReference type="Pfam" id="PF02600">
    <property type="entry name" value="DsbB"/>
    <property type="match status" value="1"/>
</dbReference>
<feature type="transmembrane region" description="Helical" evidence="5">
    <location>
        <begin position="44"/>
        <end position="63"/>
    </location>
</feature>
<proteinExistence type="predicted"/>
<dbReference type="InterPro" id="IPR023380">
    <property type="entry name" value="DsbB-like_sf"/>
</dbReference>
<dbReference type="EMBL" id="UINC01008100">
    <property type="protein sequence ID" value="SVA36500.1"/>
    <property type="molecule type" value="Genomic_DNA"/>
</dbReference>
<dbReference type="Gene3D" id="1.20.1550.10">
    <property type="entry name" value="DsbB-like"/>
    <property type="match status" value="1"/>
</dbReference>
<gene>
    <name evidence="6" type="ORF">METZ01_LOCUS89354</name>
</gene>
<feature type="transmembrane region" description="Helical" evidence="5">
    <location>
        <begin position="12"/>
        <end position="32"/>
    </location>
</feature>
<dbReference type="GO" id="GO:0006457">
    <property type="term" value="P:protein folding"/>
    <property type="evidence" value="ECO:0007669"/>
    <property type="project" value="InterPro"/>
</dbReference>
<dbReference type="AlphaFoldDB" id="A0A381V874"/>
<evidence type="ECO:0000256" key="3">
    <source>
        <dbReference type="ARBA" id="ARBA00022989"/>
    </source>
</evidence>
<evidence type="ECO:0000256" key="2">
    <source>
        <dbReference type="ARBA" id="ARBA00022692"/>
    </source>
</evidence>
<reference evidence="6" key="1">
    <citation type="submission" date="2018-05" db="EMBL/GenBank/DDBJ databases">
        <authorList>
            <person name="Lanie J.A."/>
            <person name="Ng W.-L."/>
            <person name="Kazmierczak K.M."/>
            <person name="Andrzejewski T.M."/>
            <person name="Davidsen T.M."/>
            <person name="Wayne K.J."/>
            <person name="Tettelin H."/>
            <person name="Glass J.I."/>
            <person name="Rusch D."/>
            <person name="Podicherti R."/>
            <person name="Tsui H.-C.T."/>
            <person name="Winkler M.E."/>
        </authorList>
    </citation>
    <scope>NUCLEOTIDE SEQUENCE</scope>
</reference>
<dbReference type="InterPro" id="IPR003752">
    <property type="entry name" value="DiS_bond_form_DsbB/BdbC"/>
</dbReference>
<sequence>MQPCEMCIHERYPYFILILLCLISLICIKLPNKDQIKFANTIKYLSLLIIFAALIYSIMHVGIERGFIEGFSECSGLFSNINDADSLLLALEKAPLVRCNDPVLLFNFISIAESNLVVLALLLFINTYLIFQKK</sequence>
<evidence type="ECO:0000256" key="5">
    <source>
        <dbReference type="SAM" id="Phobius"/>
    </source>
</evidence>
<name>A0A381V874_9ZZZZ</name>
<comment type="subcellular location">
    <subcellularLocation>
        <location evidence="1">Membrane</location>
        <topology evidence="1">Multi-pass membrane protein</topology>
    </subcellularLocation>
</comment>
<dbReference type="GO" id="GO:0016020">
    <property type="term" value="C:membrane"/>
    <property type="evidence" value="ECO:0007669"/>
    <property type="project" value="UniProtKB-SubCell"/>
</dbReference>
<organism evidence="6">
    <name type="scientific">marine metagenome</name>
    <dbReference type="NCBI Taxonomy" id="408172"/>
    <lineage>
        <taxon>unclassified sequences</taxon>
        <taxon>metagenomes</taxon>
        <taxon>ecological metagenomes</taxon>
    </lineage>
</organism>
<keyword evidence="4 5" id="KW-0472">Membrane</keyword>
<protein>
    <recommendedName>
        <fullName evidence="7">Disulfide bond formation protein B</fullName>
    </recommendedName>
</protein>
<dbReference type="SUPFAM" id="SSF158442">
    <property type="entry name" value="DsbB-like"/>
    <property type="match status" value="1"/>
</dbReference>